<dbReference type="Pfam" id="PF13439">
    <property type="entry name" value="Glyco_transf_4"/>
    <property type="match status" value="1"/>
</dbReference>
<evidence type="ECO:0000256" key="1">
    <source>
        <dbReference type="ARBA" id="ARBA00022679"/>
    </source>
</evidence>
<evidence type="ECO:0000313" key="4">
    <source>
        <dbReference type="EMBL" id="RCJ25516.1"/>
    </source>
</evidence>
<feature type="domain" description="Glycosyltransferase subfamily 4-like N-terminal" evidence="3">
    <location>
        <begin position="57"/>
        <end position="172"/>
    </location>
</feature>
<dbReference type="EMBL" id="LXQD01000314">
    <property type="protein sequence ID" value="RCJ25516.1"/>
    <property type="molecule type" value="Genomic_DNA"/>
</dbReference>
<dbReference type="SUPFAM" id="SSF53756">
    <property type="entry name" value="UDP-Glycosyltransferase/glycogen phosphorylase"/>
    <property type="match status" value="1"/>
</dbReference>
<proteinExistence type="predicted"/>
<gene>
    <name evidence="4" type="ORF">A6770_27670</name>
</gene>
<protein>
    <submittedName>
        <fullName evidence="4">Glycosyl transferase group 1</fullName>
    </submittedName>
</protein>
<dbReference type="Pfam" id="PF00534">
    <property type="entry name" value="Glycos_transf_1"/>
    <property type="match status" value="1"/>
</dbReference>
<keyword evidence="5" id="KW-1185">Reference proteome</keyword>
<keyword evidence="1 4" id="KW-0808">Transferase</keyword>
<dbReference type="GO" id="GO:0016757">
    <property type="term" value="F:glycosyltransferase activity"/>
    <property type="evidence" value="ECO:0007669"/>
    <property type="project" value="InterPro"/>
</dbReference>
<evidence type="ECO:0000313" key="5">
    <source>
        <dbReference type="Proteomes" id="UP000252107"/>
    </source>
</evidence>
<accession>A0A367QMT5</accession>
<dbReference type="AlphaFoldDB" id="A0A367QMT5"/>
<dbReference type="PANTHER" id="PTHR46401:SF2">
    <property type="entry name" value="GLYCOSYLTRANSFERASE WBBK-RELATED"/>
    <property type="match status" value="1"/>
</dbReference>
<dbReference type="Proteomes" id="UP000252107">
    <property type="component" value="Unassembled WGS sequence"/>
</dbReference>
<dbReference type="InterPro" id="IPR001296">
    <property type="entry name" value="Glyco_trans_1"/>
</dbReference>
<evidence type="ECO:0000259" key="2">
    <source>
        <dbReference type="Pfam" id="PF00534"/>
    </source>
</evidence>
<feature type="domain" description="Glycosyl transferase family 1" evidence="2">
    <location>
        <begin position="186"/>
        <end position="347"/>
    </location>
</feature>
<name>A0A367QMT5_9NOSO</name>
<sequence>MRVAILRRTPQVSFSMDVYADGLISGLKAVRPTWEIVEFAPASYPADKKNSVWLVGLWKYYERYWRYPRMIEKQNADIFHIIDHSDGHLARWLKRKAQPKIVTCHDLINLFQPENIYSRTPLPFVSMAAWKFAIRGMEKADRIISVSAHTAKDVVNNLKIVKENITVVPDAIESIFRILPKTVVEPFRQQNGVSPETLCLLNVGSNHPRKNVFTILKVMKALKEQGLPVYFWKTGADFTPEQKIFIQTHDLQNFVAYLGKPDKEKLVQIYNAADVLIAPSLYEGFGMTILEAMACGTPVITSNVTSLPEVAGNAAILVEPLDVQAMVKAVCCLLEDSIYRQSLIEAGLARVKPFTWENTAEQIATVYETMLKER</sequence>
<comment type="caution">
    <text evidence="4">The sequence shown here is derived from an EMBL/GenBank/DDBJ whole genome shotgun (WGS) entry which is preliminary data.</text>
</comment>
<reference evidence="4" key="1">
    <citation type="submission" date="2016-04" db="EMBL/GenBank/DDBJ databases">
        <authorList>
            <person name="Tabuchi Yagui T.R."/>
        </authorList>
    </citation>
    <scope>NUCLEOTIDE SEQUENCE [LARGE SCALE GENOMIC DNA]</scope>
    <source>
        <strain evidence="4">NIES-26</strain>
    </source>
</reference>
<dbReference type="InterPro" id="IPR028098">
    <property type="entry name" value="Glyco_trans_4-like_N"/>
</dbReference>
<dbReference type="PANTHER" id="PTHR46401">
    <property type="entry name" value="GLYCOSYLTRANSFERASE WBBK-RELATED"/>
    <property type="match status" value="1"/>
</dbReference>
<evidence type="ECO:0000259" key="3">
    <source>
        <dbReference type="Pfam" id="PF13439"/>
    </source>
</evidence>
<dbReference type="CDD" id="cd03809">
    <property type="entry name" value="GT4_MtfB-like"/>
    <property type="match status" value="1"/>
</dbReference>
<dbReference type="Gene3D" id="3.40.50.2000">
    <property type="entry name" value="Glycogen Phosphorylase B"/>
    <property type="match status" value="2"/>
</dbReference>
<organism evidence="4 5">
    <name type="scientific">Nostoc minutum NIES-26</name>
    <dbReference type="NCBI Taxonomy" id="1844469"/>
    <lineage>
        <taxon>Bacteria</taxon>
        <taxon>Bacillati</taxon>
        <taxon>Cyanobacteriota</taxon>
        <taxon>Cyanophyceae</taxon>
        <taxon>Nostocales</taxon>
        <taxon>Nostocaceae</taxon>
        <taxon>Nostoc</taxon>
    </lineage>
</organism>